<organism evidence="2 3">
    <name type="scientific">Paraburkholderia phytofirmans OLGA172</name>
    <dbReference type="NCBI Taxonomy" id="1417228"/>
    <lineage>
        <taxon>Bacteria</taxon>
        <taxon>Pseudomonadati</taxon>
        <taxon>Pseudomonadota</taxon>
        <taxon>Betaproteobacteria</taxon>
        <taxon>Burkholderiales</taxon>
        <taxon>Burkholderiaceae</taxon>
        <taxon>Paraburkholderia</taxon>
    </lineage>
</organism>
<proteinExistence type="predicted"/>
<evidence type="ECO:0000313" key="3">
    <source>
        <dbReference type="Proteomes" id="UP000076852"/>
    </source>
</evidence>
<protein>
    <submittedName>
        <fullName evidence="2">Uncharacterized protein</fullName>
    </submittedName>
</protein>
<name>A0A160FIM2_9BURK</name>
<evidence type="ECO:0000313" key="2">
    <source>
        <dbReference type="EMBL" id="ANB71728.1"/>
    </source>
</evidence>
<gene>
    <name evidence="2" type="ORF">AYM40_04565</name>
</gene>
<feature type="compositionally biased region" description="Polar residues" evidence="1">
    <location>
        <begin position="16"/>
        <end position="31"/>
    </location>
</feature>
<sequence length="61" mass="6577">MISASAFARSRRGTQVVLSASQAPATANAKSTGRVRRDRQRCGAAFSGRMGFERDRAMRGC</sequence>
<accession>A0A160FIM2</accession>
<dbReference type="KEGG" id="buz:AYM40_04565"/>
<evidence type="ECO:0000256" key="1">
    <source>
        <dbReference type="SAM" id="MobiDB-lite"/>
    </source>
</evidence>
<dbReference type="AlphaFoldDB" id="A0A160FIM2"/>
<dbReference type="STRING" id="1804984.AYM40_04565"/>
<keyword evidence="3" id="KW-1185">Reference proteome</keyword>
<dbReference type="EMBL" id="CP014578">
    <property type="protein sequence ID" value="ANB71728.1"/>
    <property type="molecule type" value="Genomic_DNA"/>
</dbReference>
<reference evidence="2 3" key="1">
    <citation type="journal article" date="2016" name="Gene">
        <title>PacBio SMRT assembly of a complex multi-replicon genome reveals chlorocatechol degradative operon in a region of genome plasticity.</title>
        <authorList>
            <person name="Ricker N."/>
            <person name="Shen S.Y."/>
            <person name="Goordial J."/>
            <person name="Jin S."/>
            <person name="Fulthorpe R.R."/>
        </authorList>
    </citation>
    <scope>NUCLEOTIDE SEQUENCE [LARGE SCALE GENOMIC DNA]</scope>
    <source>
        <strain evidence="2 3">OLGA172</strain>
    </source>
</reference>
<dbReference type="Proteomes" id="UP000076852">
    <property type="component" value="Chromosome 1"/>
</dbReference>
<feature type="region of interest" description="Disordered" evidence="1">
    <location>
        <begin position="1"/>
        <end position="39"/>
    </location>
</feature>